<dbReference type="SUPFAM" id="SSF54001">
    <property type="entry name" value="Cysteine proteinases"/>
    <property type="match status" value="1"/>
</dbReference>
<evidence type="ECO:0000313" key="7">
    <source>
        <dbReference type="Proteomes" id="UP000231516"/>
    </source>
</evidence>
<dbReference type="PANTHER" id="PTHR47359:SF3">
    <property type="entry name" value="NLP_P60 DOMAIN-CONTAINING PROTEIN-RELATED"/>
    <property type="match status" value="1"/>
</dbReference>
<keyword evidence="4" id="KW-0788">Thiol protease</keyword>
<protein>
    <recommendedName>
        <fullName evidence="5">NlpC/P60 domain-containing protein</fullName>
    </recommendedName>
</protein>
<accession>A0A2G5K0K1</accession>
<reference evidence="6 7" key="1">
    <citation type="submission" date="2016-08" db="EMBL/GenBank/DDBJ databases">
        <title>Draft genome of Amylibacter sp. strain 4G11.</title>
        <authorList>
            <person name="Wong S.-K."/>
            <person name="Hamasaki K."/>
            <person name="Yoshizawa S."/>
        </authorList>
    </citation>
    <scope>NUCLEOTIDE SEQUENCE [LARGE SCALE GENOMIC DNA]</scope>
    <source>
        <strain evidence="6 7">4G11</strain>
    </source>
</reference>
<comment type="caution">
    <text evidence="6">The sequence shown here is derived from an EMBL/GenBank/DDBJ whole genome shotgun (WGS) entry which is preliminary data.</text>
</comment>
<evidence type="ECO:0000259" key="5">
    <source>
        <dbReference type="PROSITE" id="PS51935"/>
    </source>
</evidence>
<comment type="similarity">
    <text evidence="1">Belongs to the peptidase C40 family.</text>
</comment>
<proteinExistence type="inferred from homology"/>
<keyword evidence="2" id="KW-0645">Protease</keyword>
<dbReference type="InterPro" id="IPR000064">
    <property type="entry name" value="NLP_P60_dom"/>
</dbReference>
<dbReference type="PANTHER" id="PTHR47359">
    <property type="entry name" value="PEPTIDOGLYCAN DL-ENDOPEPTIDASE CWLO"/>
    <property type="match status" value="1"/>
</dbReference>
<dbReference type="OrthoDB" id="9813368at2"/>
<name>A0A2G5K0K1_9RHOB</name>
<dbReference type="PROSITE" id="PS51935">
    <property type="entry name" value="NLPC_P60"/>
    <property type="match status" value="1"/>
</dbReference>
<dbReference type="Pfam" id="PF18348">
    <property type="entry name" value="SH3_16"/>
    <property type="match status" value="1"/>
</dbReference>
<dbReference type="InterPro" id="IPR051794">
    <property type="entry name" value="PG_Endopeptidase_C40"/>
</dbReference>
<keyword evidence="3" id="KW-0378">Hydrolase</keyword>
<keyword evidence="7" id="KW-1185">Reference proteome</keyword>
<gene>
    <name evidence="6" type="ORF">BFP76_08550</name>
</gene>
<dbReference type="InterPro" id="IPR041382">
    <property type="entry name" value="SH3_16"/>
</dbReference>
<dbReference type="EMBL" id="MDGM01000014">
    <property type="protein sequence ID" value="PIB23067.1"/>
    <property type="molecule type" value="Genomic_DNA"/>
</dbReference>
<dbReference type="Gene3D" id="3.90.1720.10">
    <property type="entry name" value="endopeptidase domain like (from Nostoc punctiforme)"/>
    <property type="match status" value="1"/>
</dbReference>
<dbReference type="Proteomes" id="UP000231516">
    <property type="component" value="Unassembled WGS sequence"/>
</dbReference>
<dbReference type="GO" id="GO:0006508">
    <property type="term" value="P:proteolysis"/>
    <property type="evidence" value="ECO:0007669"/>
    <property type="project" value="UniProtKB-KW"/>
</dbReference>
<dbReference type="Pfam" id="PF00877">
    <property type="entry name" value="NLPC_P60"/>
    <property type="match status" value="1"/>
</dbReference>
<sequence length="252" mass="27537">MDNLRRITSPIANLLDDPDGSLQRQLLCGEGFIVSDEKNGWAKGARSTDGYAGYIRIDDLAGWADPTVRVRDLGAHVYSRPEIKTIPLRHLPYQSELTIIDEAGEFAELAGGGFIHQAQIESVAIVESDYVRTAERYLGVPYLWGGNSQYGIDCSGLVSAAMRSAKIDHPADSGIQEKSLGSVIENDAALQRGDLIFWKGHVGLMWDETRLLHANGHHMKVAFEPLSDAIERILASGGGNVTARRRVGNLDI</sequence>
<dbReference type="GO" id="GO:0008234">
    <property type="term" value="F:cysteine-type peptidase activity"/>
    <property type="evidence" value="ECO:0007669"/>
    <property type="project" value="UniProtKB-KW"/>
</dbReference>
<dbReference type="AlphaFoldDB" id="A0A2G5K0K1"/>
<evidence type="ECO:0000256" key="3">
    <source>
        <dbReference type="ARBA" id="ARBA00022801"/>
    </source>
</evidence>
<evidence type="ECO:0000313" key="6">
    <source>
        <dbReference type="EMBL" id="PIB23067.1"/>
    </source>
</evidence>
<organism evidence="6 7">
    <name type="scientific">Paramylibacter kogurei</name>
    <dbReference type="NCBI Taxonomy" id="1889778"/>
    <lineage>
        <taxon>Bacteria</taxon>
        <taxon>Pseudomonadati</taxon>
        <taxon>Pseudomonadota</taxon>
        <taxon>Alphaproteobacteria</taxon>
        <taxon>Rhodobacterales</taxon>
        <taxon>Paracoccaceae</taxon>
        <taxon>Paramylibacter</taxon>
    </lineage>
</organism>
<evidence type="ECO:0000256" key="2">
    <source>
        <dbReference type="ARBA" id="ARBA00022670"/>
    </source>
</evidence>
<dbReference type="InterPro" id="IPR038765">
    <property type="entry name" value="Papain-like_cys_pep_sf"/>
</dbReference>
<dbReference type="RefSeq" id="WP_099594350.1">
    <property type="nucleotide sequence ID" value="NZ_MDGM01000014.1"/>
</dbReference>
<feature type="domain" description="NlpC/P60" evidence="5">
    <location>
        <begin position="124"/>
        <end position="248"/>
    </location>
</feature>
<evidence type="ECO:0000256" key="4">
    <source>
        <dbReference type="ARBA" id="ARBA00022807"/>
    </source>
</evidence>
<evidence type="ECO:0000256" key="1">
    <source>
        <dbReference type="ARBA" id="ARBA00007074"/>
    </source>
</evidence>